<dbReference type="OrthoDB" id="71307at2759"/>
<feature type="repeat" description="ANK" evidence="3">
    <location>
        <begin position="176"/>
        <end position="208"/>
    </location>
</feature>
<dbReference type="PROSITE" id="PS50297">
    <property type="entry name" value="ANK_REP_REGION"/>
    <property type="match status" value="1"/>
</dbReference>
<evidence type="ECO:0000313" key="5">
    <source>
        <dbReference type="Proteomes" id="UP000054498"/>
    </source>
</evidence>
<evidence type="ECO:0000256" key="2">
    <source>
        <dbReference type="ARBA" id="ARBA00023043"/>
    </source>
</evidence>
<accession>A0A0D2MI99</accession>
<protein>
    <submittedName>
        <fullName evidence="4">Uncharacterized protein</fullName>
    </submittedName>
</protein>
<dbReference type="PANTHER" id="PTHR24171:SF8">
    <property type="entry name" value="BRCA1-ASSOCIATED RING DOMAIN PROTEIN 1"/>
    <property type="match status" value="1"/>
</dbReference>
<dbReference type="Gene3D" id="1.25.40.20">
    <property type="entry name" value="Ankyrin repeat-containing domain"/>
    <property type="match status" value="1"/>
</dbReference>
<dbReference type="EMBL" id="KK103941">
    <property type="protein sequence ID" value="KIY94695.1"/>
    <property type="molecule type" value="Genomic_DNA"/>
</dbReference>
<dbReference type="Proteomes" id="UP000054498">
    <property type="component" value="Unassembled WGS sequence"/>
</dbReference>
<keyword evidence="1" id="KW-0677">Repeat</keyword>
<dbReference type="GO" id="GO:0085020">
    <property type="term" value="P:protein K6-linked ubiquitination"/>
    <property type="evidence" value="ECO:0007669"/>
    <property type="project" value="TreeGrafter"/>
</dbReference>
<evidence type="ECO:0000313" key="4">
    <source>
        <dbReference type="EMBL" id="KIY94695.1"/>
    </source>
</evidence>
<dbReference type="AlphaFoldDB" id="A0A0D2MI99"/>
<dbReference type="SUPFAM" id="SSF48403">
    <property type="entry name" value="Ankyrin repeat"/>
    <property type="match status" value="1"/>
</dbReference>
<dbReference type="GO" id="GO:0004842">
    <property type="term" value="F:ubiquitin-protein transferase activity"/>
    <property type="evidence" value="ECO:0007669"/>
    <property type="project" value="TreeGrafter"/>
</dbReference>
<evidence type="ECO:0000256" key="1">
    <source>
        <dbReference type="ARBA" id="ARBA00022737"/>
    </source>
</evidence>
<dbReference type="RefSeq" id="XP_013893715.1">
    <property type="nucleotide sequence ID" value="XM_014038261.1"/>
</dbReference>
<name>A0A0D2MI99_9CHLO</name>
<dbReference type="GeneID" id="25730713"/>
<keyword evidence="5" id="KW-1185">Reference proteome</keyword>
<organism evidence="4 5">
    <name type="scientific">Monoraphidium neglectum</name>
    <dbReference type="NCBI Taxonomy" id="145388"/>
    <lineage>
        <taxon>Eukaryota</taxon>
        <taxon>Viridiplantae</taxon>
        <taxon>Chlorophyta</taxon>
        <taxon>core chlorophytes</taxon>
        <taxon>Chlorophyceae</taxon>
        <taxon>CS clade</taxon>
        <taxon>Sphaeropleales</taxon>
        <taxon>Selenastraceae</taxon>
        <taxon>Monoraphidium</taxon>
    </lineage>
</organism>
<dbReference type="InterPro" id="IPR036770">
    <property type="entry name" value="Ankyrin_rpt-contain_sf"/>
</dbReference>
<evidence type="ECO:0000256" key="3">
    <source>
        <dbReference type="PROSITE-ProRule" id="PRU00023"/>
    </source>
</evidence>
<reference evidence="4 5" key="1">
    <citation type="journal article" date="2013" name="BMC Genomics">
        <title>Reconstruction of the lipid metabolism for the microalga Monoraphidium neglectum from its genome sequence reveals characteristics suitable for biofuel production.</title>
        <authorList>
            <person name="Bogen C."/>
            <person name="Al-Dilaimi A."/>
            <person name="Albersmeier A."/>
            <person name="Wichmann J."/>
            <person name="Grundmann M."/>
            <person name="Rupp O."/>
            <person name="Lauersen K.J."/>
            <person name="Blifernez-Klassen O."/>
            <person name="Kalinowski J."/>
            <person name="Goesmann A."/>
            <person name="Mussgnug J.H."/>
            <person name="Kruse O."/>
        </authorList>
    </citation>
    <scope>NUCLEOTIDE SEQUENCE [LARGE SCALE GENOMIC DNA]</scope>
    <source>
        <strain evidence="4 5">SAG 48.87</strain>
    </source>
</reference>
<dbReference type="Pfam" id="PF12796">
    <property type="entry name" value="Ank_2"/>
    <property type="match status" value="1"/>
</dbReference>
<feature type="repeat" description="ANK" evidence="3">
    <location>
        <begin position="209"/>
        <end position="241"/>
    </location>
</feature>
<dbReference type="KEGG" id="mng:MNEG_13268"/>
<dbReference type="InterPro" id="IPR002110">
    <property type="entry name" value="Ankyrin_rpt"/>
</dbReference>
<keyword evidence="2 3" id="KW-0040">ANK repeat</keyword>
<dbReference type="STRING" id="145388.A0A0D2MI99"/>
<dbReference type="PROSITE" id="PS50088">
    <property type="entry name" value="ANK_REPEAT"/>
    <property type="match status" value="2"/>
</dbReference>
<dbReference type="PANTHER" id="PTHR24171">
    <property type="entry name" value="ANKYRIN REPEAT DOMAIN-CONTAINING PROTEIN 39-RELATED"/>
    <property type="match status" value="1"/>
</dbReference>
<proteinExistence type="predicted"/>
<sequence length="255" mass="26282">MPSKAPTLPAKGKKAAPTTAATLPVLSAQYITLEDGSQIPIKVPPGMPADQALAVVEYLKNNPEAAKQAWQQAQMVMRTMPGAAQALTGQLPAAAPAGEDVFNALKDDPELAEVFEDVKANGVAALQKYWEDTDLMSKISSKMRAMQISKQQQQQAGDAAAPAAAAAAAKGGAAARKVETLHDAARWGDVEAAGKLIDGGADVDGKNDKGIPALGVAVGFNQKEIMQLLIKRGADVGAADGRGSTALHYAAVPPP</sequence>
<gene>
    <name evidence="4" type="ORF">MNEG_13268</name>
</gene>
<dbReference type="SMART" id="SM00248">
    <property type="entry name" value="ANK"/>
    <property type="match status" value="2"/>
</dbReference>